<feature type="transmembrane region" description="Helical" evidence="1">
    <location>
        <begin position="718"/>
        <end position="737"/>
    </location>
</feature>
<feature type="transmembrane region" description="Helical" evidence="1">
    <location>
        <begin position="951"/>
        <end position="973"/>
    </location>
</feature>
<proteinExistence type="predicted"/>
<keyword evidence="1" id="KW-1133">Transmembrane helix</keyword>
<dbReference type="RefSeq" id="WP_074794999.1">
    <property type="nucleotide sequence ID" value="NZ_FOVJ01000001.1"/>
</dbReference>
<gene>
    <name evidence="2" type="ORF">SAMN05216386_0885</name>
</gene>
<keyword evidence="1" id="KW-0472">Membrane</keyword>
<sequence>MAEQQDEKPRLPLAGLAILVTMIGGLLVYQDFALKTSRPVDKEKTNYLSLDKDQVQARLWQDPFEAVATHRINEQKRSSESGKTTGPATINDLSINDFITRIKESIGTFREVRILPVFVDGSPYSSGAESRLNDRYALISALGAAGYVPESGDHIHVFRWDREEERKKTARQQRDESSVLVPVELFHPKAKIRDEPYGKQVLVLWLKAQDFSEKPLQSLNALLEELNRAFIKTPPEIKPMYRILGPRFSTGLSAMMKELQAIQAGACIPQFRQLNDAKFYSPWATADGTFLLDYSLDPPDLDQAGNVKETGRTVKEIFECAGIDLTRTIKTDTVLAEQLFEELKRRAVDLQDCPANTCKHRVALISEWDTLYGRSLPRIFAAVVQNNGLGKSPGITAQVNKLREDEWPDWVSRYSYLMGLDGELPARTSDMESGPTQATNLLEHQNQQSRQMPAEMPEGRSQLDYVRRLALSLKQEQEQRGEEFRAIGVLGSDVYDKLLILQALRPIFPRAIFFTTDLNARLTHPSQWQWTRNLIVASHFGLELQQDLQTPIPPFRDSYQTSLFYASLWALDHFRSPGRADYFQLRMGEDADKKFSRNTDPRLYEVGRHGAFDISPGANSASGDYSSIHPPRPDLNSDPWQSLKRAGLEFITVISLILAAMLTSSVAANVFTKLAWKLFGMAIVIGTICYGLVLWIRWTIPNVAENEPFVLNEGISAWPTVVIRLFAIAMTLVFLRYSWQKLKDNEKALARAFGFEDKDKLADRLDPIPLIFSARFLDCCVGLHRWHPQAGGQIDAALLWWRSAMHSEIRMVAARIVPQVAIAFAVAWLLLELFGFPYIPCRGEACAKINYVSTVFSSVAMLVLIFYVIDATRICLKWVDCIGMGKVLWSDGTRLKIAKERGVSEKNLDEWLGIELIAERTALLGKFIYFPFIIMLLLGVARHTYLDNWDFSTALVIIFTLSAILIFLNSMLLRRSAETAKWRAIERLEARLIGLSDQTPDERKEKRQIEWVIAAIKNNRRGAFLPFTQHPVFGAAIALPSGAYGIVLLLEYLATSF</sequence>
<protein>
    <submittedName>
        <fullName evidence="2">Uncharacterized protein</fullName>
    </submittedName>
</protein>
<evidence type="ECO:0000313" key="2">
    <source>
        <dbReference type="EMBL" id="SFN41485.1"/>
    </source>
</evidence>
<evidence type="ECO:0000313" key="3">
    <source>
        <dbReference type="Proteomes" id="UP000183107"/>
    </source>
</evidence>
<feature type="transmembrane region" description="Helical" evidence="1">
    <location>
        <begin position="12"/>
        <end position="29"/>
    </location>
</feature>
<dbReference type="AlphaFoldDB" id="A0A1I4YTY4"/>
<name>A0A1I4YTY4_9PROT</name>
<accession>A0A1I4YTY4</accession>
<feature type="transmembrane region" description="Helical" evidence="1">
    <location>
        <begin position="812"/>
        <end position="831"/>
    </location>
</feature>
<evidence type="ECO:0000256" key="1">
    <source>
        <dbReference type="SAM" id="Phobius"/>
    </source>
</evidence>
<dbReference type="Proteomes" id="UP000183107">
    <property type="component" value="Unassembled WGS sequence"/>
</dbReference>
<feature type="transmembrane region" description="Helical" evidence="1">
    <location>
        <begin position="678"/>
        <end position="698"/>
    </location>
</feature>
<feature type="transmembrane region" description="Helical" evidence="1">
    <location>
        <begin position="650"/>
        <end position="671"/>
    </location>
</feature>
<feature type="transmembrane region" description="Helical" evidence="1">
    <location>
        <begin position="1032"/>
        <end position="1054"/>
    </location>
</feature>
<keyword evidence="3" id="KW-1185">Reference proteome</keyword>
<reference evidence="3" key="1">
    <citation type="submission" date="2016-10" db="EMBL/GenBank/DDBJ databases">
        <authorList>
            <person name="Varghese N."/>
        </authorList>
    </citation>
    <scope>NUCLEOTIDE SEQUENCE [LARGE SCALE GENOMIC DNA]</scope>
    <source>
        <strain evidence="3">Nsp8</strain>
    </source>
</reference>
<feature type="transmembrane region" description="Helical" evidence="1">
    <location>
        <begin position="851"/>
        <end position="869"/>
    </location>
</feature>
<feature type="transmembrane region" description="Helical" evidence="1">
    <location>
        <begin position="927"/>
        <end position="945"/>
    </location>
</feature>
<dbReference type="EMBL" id="FOVJ01000001">
    <property type="protein sequence ID" value="SFN41485.1"/>
    <property type="molecule type" value="Genomic_DNA"/>
</dbReference>
<keyword evidence="1" id="KW-0812">Transmembrane</keyword>
<organism evidence="2 3">
    <name type="scientific">Nitrosospira briensis</name>
    <dbReference type="NCBI Taxonomy" id="35799"/>
    <lineage>
        <taxon>Bacteria</taxon>
        <taxon>Pseudomonadati</taxon>
        <taxon>Pseudomonadota</taxon>
        <taxon>Betaproteobacteria</taxon>
        <taxon>Nitrosomonadales</taxon>
        <taxon>Nitrosomonadaceae</taxon>
        <taxon>Nitrosospira</taxon>
    </lineage>
</organism>